<feature type="domain" description="Reverse transcriptase" evidence="2">
    <location>
        <begin position="344"/>
        <end position="452"/>
    </location>
</feature>
<dbReference type="EMBL" id="CP092886">
    <property type="protein sequence ID" value="UYV84112.1"/>
    <property type="molecule type" value="Genomic_DNA"/>
</dbReference>
<feature type="region of interest" description="Disordered" evidence="1">
    <location>
        <begin position="16"/>
        <end position="43"/>
    </location>
</feature>
<evidence type="ECO:0000259" key="2">
    <source>
        <dbReference type="Pfam" id="PF00078"/>
    </source>
</evidence>
<protein>
    <recommendedName>
        <fullName evidence="2">Reverse transcriptase domain-containing protein</fullName>
    </recommendedName>
</protein>
<dbReference type="InterPro" id="IPR000477">
    <property type="entry name" value="RT_dom"/>
</dbReference>
<evidence type="ECO:0000256" key="1">
    <source>
        <dbReference type="SAM" id="MobiDB-lite"/>
    </source>
</evidence>
<dbReference type="Pfam" id="PF00078">
    <property type="entry name" value="RVT_1"/>
    <property type="match status" value="1"/>
</dbReference>
<feature type="compositionally biased region" description="Low complexity" evidence="1">
    <location>
        <begin position="454"/>
        <end position="470"/>
    </location>
</feature>
<feature type="compositionally biased region" description="Low complexity" evidence="1">
    <location>
        <begin position="21"/>
        <end position="35"/>
    </location>
</feature>
<name>A0ABY6LUU1_9ARAC</name>
<dbReference type="PANTHER" id="PTHR19446">
    <property type="entry name" value="REVERSE TRANSCRIPTASES"/>
    <property type="match status" value="1"/>
</dbReference>
<feature type="region of interest" description="Disordered" evidence="1">
    <location>
        <begin position="452"/>
        <end position="474"/>
    </location>
</feature>
<keyword evidence="4" id="KW-1185">Reference proteome</keyword>
<accession>A0ABY6LUU1</accession>
<sequence>MDTLFAKIKHATKGTNINVNLPPHSNSASPSSISPTPLPPSDLPSLLNQSIGAECKLVRTFTGRNNTTHAIIETDTDTASRTYLNTLLDALDLKVCNSRGAITCSQGSCSSSIDISSVSSSLLPSVSARLLTNSGSLLLALNHFTSPDSLDTLLQSFYSILFLNCSHHLRPRPPFLQLPPPSPVGPPNYNLSNHFHALQAKKNYVRTLFKAKRGHFRKLCSSFTHDPMTDTSAEAPPALSPFPQTPSKNPSPTAPSTTTPPLSLSPYPSNPPSTPYPPFTALKLSLALCNLRLKKSCGLDFLPGPFSKWLVNSFPNLFLGLFNICFSVGHFPSLWKASRLLLLPKRSTSTDFNNNCHPIILLPILGKLLESLMAFRLSHHYEGNNLLHPLQFGFCRRRSTADALSFLHHNIKQSVSKFQCCLLISLDIKLDFDHLWHPALFGRLVAASCPPPSSNSTAPSSPTAPSTSSTEGFLTPPLPRGDDIQILVSGPPNRLPSLAQSSLDLIHSWCLDEKLSLTPISPWFYPFSATLPIF</sequence>
<reference evidence="3 4" key="1">
    <citation type="submission" date="2022-03" db="EMBL/GenBank/DDBJ databases">
        <title>A chromosomal length assembly of Cordylochernes scorpioides.</title>
        <authorList>
            <person name="Zeh D."/>
            <person name="Zeh J."/>
        </authorList>
    </citation>
    <scope>NUCLEOTIDE SEQUENCE [LARGE SCALE GENOMIC DNA]</scope>
    <source>
        <strain evidence="3">IN4F17</strain>
        <tissue evidence="3">Whole Body</tissue>
    </source>
</reference>
<evidence type="ECO:0000313" key="4">
    <source>
        <dbReference type="Proteomes" id="UP001235939"/>
    </source>
</evidence>
<dbReference type="Proteomes" id="UP001235939">
    <property type="component" value="Chromosome X"/>
</dbReference>
<evidence type="ECO:0000313" key="3">
    <source>
        <dbReference type="EMBL" id="UYV84112.1"/>
    </source>
</evidence>
<gene>
    <name evidence="3" type="ORF">LAZ67_X001214</name>
</gene>
<proteinExistence type="predicted"/>
<feature type="region of interest" description="Disordered" evidence="1">
    <location>
        <begin position="230"/>
        <end position="271"/>
    </location>
</feature>
<organism evidence="3 4">
    <name type="scientific">Cordylochernes scorpioides</name>
    <dbReference type="NCBI Taxonomy" id="51811"/>
    <lineage>
        <taxon>Eukaryota</taxon>
        <taxon>Metazoa</taxon>
        <taxon>Ecdysozoa</taxon>
        <taxon>Arthropoda</taxon>
        <taxon>Chelicerata</taxon>
        <taxon>Arachnida</taxon>
        <taxon>Pseudoscorpiones</taxon>
        <taxon>Cheliferoidea</taxon>
        <taxon>Chernetidae</taxon>
        <taxon>Cordylochernes</taxon>
    </lineage>
</organism>
<feature type="compositionally biased region" description="Low complexity" evidence="1">
    <location>
        <begin position="245"/>
        <end position="267"/>
    </location>
</feature>